<accession>A0AAW1N6H0</accession>
<dbReference type="InterPro" id="IPR048385">
    <property type="entry name" value="Med15_central"/>
</dbReference>
<reference evidence="2 3" key="1">
    <citation type="journal article" date="2024" name="BMC Genomics">
        <title>De novo assembly and annotation of Popillia japonica's genome with initial clues to its potential as an invasive pest.</title>
        <authorList>
            <person name="Cucini C."/>
            <person name="Boschi S."/>
            <person name="Funari R."/>
            <person name="Cardaioli E."/>
            <person name="Iannotti N."/>
            <person name="Marturano G."/>
            <person name="Paoli F."/>
            <person name="Bruttini M."/>
            <person name="Carapelli A."/>
            <person name="Frati F."/>
            <person name="Nardi F."/>
        </authorList>
    </citation>
    <scope>NUCLEOTIDE SEQUENCE [LARGE SCALE GENOMIC DNA]</scope>
    <source>
        <strain evidence="2">DMR45628</strain>
    </source>
</reference>
<proteinExistence type="predicted"/>
<feature type="domain" description="ARC105/Med15 mediator subunit central" evidence="1">
    <location>
        <begin position="3"/>
        <end position="80"/>
    </location>
</feature>
<evidence type="ECO:0000313" key="2">
    <source>
        <dbReference type="EMBL" id="KAK9754028.1"/>
    </source>
</evidence>
<organism evidence="2 3">
    <name type="scientific">Popillia japonica</name>
    <name type="common">Japanese beetle</name>
    <dbReference type="NCBI Taxonomy" id="7064"/>
    <lineage>
        <taxon>Eukaryota</taxon>
        <taxon>Metazoa</taxon>
        <taxon>Ecdysozoa</taxon>
        <taxon>Arthropoda</taxon>
        <taxon>Hexapoda</taxon>
        <taxon>Insecta</taxon>
        <taxon>Pterygota</taxon>
        <taxon>Neoptera</taxon>
        <taxon>Endopterygota</taxon>
        <taxon>Coleoptera</taxon>
        <taxon>Polyphaga</taxon>
        <taxon>Scarabaeiformia</taxon>
        <taxon>Scarabaeidae</taxon>
        <taxon>Rutelinae</taxon>
        <taxon>Popillia</taxon>
    </lineage>
</organism>
<sequence length="257" mass="29302">MAEDLYNKKLSDLQKHIPFMENMIAQLKDPKWKPREAQLNKMESLYSMITDRNKKWKYETLLKCEEVILKLQSKVKANRPIFPTEKKEQFMNPERPDLVSNAVSDIMNALKFNNARAKLNSEIMSTPKSPSPVREVIPQQAPKIIPFEATNEPTRKLTNIIDPNELSVTWNNERHDSHDRYVNEKPDIYASAAKSLGVVPTAAATTTTATTKVSIFDRLGPVVPEVNEKPLLSDADLEMLRAGDDFVVICQNDQQNH</sequence>
<comment type="caution">
    <text evidence="2">The sequence shown here is derived from an EMBL/GenBank/DDBJ whole genome shotgun (WGS) entry which is preliminary data.</text>
</comment>
<gene>
    <name evidence="2" type="ORF">QE152_g1567</name>
</gene>
<dbReference type="AlphaFoldDB" id="A0AAW1N6H0"/>
<dbReference type="EMBL" id="JASPKY010000009">
    <property type="protein sequence ID" value="KAK9754028.1"/>
    <property type="molecule type" value="Genomic_DNA"/>
</dbReference>
<dbReference type="Proteomes" id="UP001458880">
    <property type="component" value="Unassembled WGS sequence"/>
</dbReference>
<keyword evidence="3" id="KW-1185">Reference proteome</keyword>
<evidence type="ECO:0000259" key="1">
    <source>
        <dbReference type="Pfam" id="PF21538"/>
    </source>
</evidence>
<dbReference type="Pfam" id="PF21538">
    <property type="entry name" value="Med15_M"/>
    <property type="match status" value="1"/>
</dbReference>
<name>A0AAW1N6H0_POPJA</name>
<evidence type="ECO:0000313" key="3">
    <source>
        <dbReference type="Proteomes" id="UP001458880"/>
    </source>
</evidence>
<protein>
    <recommendedName>
        <fullName evidence="1">ARC105/Med15 mediator subunit central domain-containing protein</fullName>
    </recommendedName>
</protein>